<dbReference type="PANTHER" id="PTHR47772">
    <property type="entry name" value="ZINC FINGER PROTEIN 200"/>
    <property type="match status" value="1"/>
</dbReference>
<dbReference type="SUPFAM" id="SSF57667">
    <property type="entry name" value="beta-beta-alpha zinc fingers"/>
    <property type="match status" value="5"/>
</dbReference>
<feature type="domain" description="C2H2-type" evidence="10">
    <location>
        <begin position="341"/>
        <end position="368"/>
    </location>
</feature>
<evidence type="ECO:0000259" key="10">
    <source>
        <dbReference type="PROSITE" id="PS50157"/>
    </source>
</evidence>
<gene>
    <name evidence="11" type="ORF">LSTR_LSTR003955</name>
</gene>
<feature type="domain" description="C2H2-type" evidence="10">
    <location>
        <begin position="82"/>
        <end position="109"/>
    </location>
</feature>
<protein>
    <recommendedName>
        <fullName evidence="10">C2H2-type domain-containing protein</fullName>
    </recommendedName>
</protein>
<dbReference type="InterPro" id="IPR036236">
    <property type="entry name" value="Znf_C2H2_sf"/>
</dbReference>
<evidence type="ECO:0000256" key="2">
    <source>
        <dbReference type="ARBA" id="ARBA00022723"/>
    </source>
</evidence>
<evidence type="ECO:0000256" key="8">
    <source>
        <dbReference type="ARBA" id="ARBA00023242"/>
    </source>
</evidence>
<name>A0A482X1U1_LAOST</name>
<evidence type="ECO:0000256" key="4">
    <source>
        <dbReference type="ARBA" id="ARBA00022771"/>
    </source>
</evidence>
<dbReference type="AlphaFoldDB" id="A0A482X1U1"/>
<comment type="subcellular location">
    <subcellularLocation>
        <location evidence="1">Nucleus</location>
    </subcellularLocation>
</comment>
<dbReference type="FunCoup" id="A0A482X1U1">
    <property type="interactions" value="1976"/>
</dbReference>
<feature type="domain" description="C2H2-type" evidence="10">
    <location>
        <begin position="163"/>
        <end position="191"/>
    </location>
</feature>
<keyword evidence="6" id="KW-0805">Transcription regulation</keyword>
<evidence type="ECO:0000256" key="3">
    <source>
        <dbReference type="ARBA" id="ARBA00022737"/>
    </source>
</evidence>
<dbReference type="Proteomes" id="UP000291343">
    <property type="component" value="Unassembled WGS sequence"/>
</dbReference>
<comment type="caution">
    <text evidence="11">The sequence shown here is derived from an EMBL/GenBank/DDBJ whole genome shotgun (WGS) entry which is preliminary data.</text>
</comment>
<reference evidence="11 12" key="1">
    <citation type="journal article" date="2017" name="Gigascience">
        <title>Genome sequence of the small brown planthopper, Laodelphax striatellus.</title>
        <authorList>
            <person name="Zhu J."/>
            <person name="Jiang F."/>
            <person name="Wang X."/>
            <person name="Yang P."/>
            <person name="Bao Y."/>
            <person name="Zhao W."/>
            <person name="Wang W."/>
            <person name="Lu H."/>
            <person name="Wang Q."/>
            <person name="Cui N."/>
            <person name="Li J."/>
            <person name="Chen X."/>
            <person name="Luo L."/>
            <person name="Yu J."/>
            <person name="Kang L."/>
            <person name="Cui F."/>
        </authorList>
    </citation>
    <scope>NUCLEOTIDE SEQUENCE [LARGE SCALE GENOMIC DNA]</scope>
    <source>
        <strain evidence="11">Lst14</strain>
    </source>
</reference>
<proteinExistence type="predicted"/>
<dbReference type="PROSITE" id="PS50157">
    <property type="entry name" value="ZINC_FINGER_C2H2_2"/>
    <property type="match status" value="7"/>
</dbReference>
<keyword evidence="12" id="KW-1185">Reference proteome</keyword>
<dbReference type="GO" id="GO:0005634">
    <property type="term" value="C:nucleus"/>
    <property type="evidence" value="ECO:0007669"/>
    <property type="project" value="UniProtKB-SubCell"/>
</dbReference>
<dbReference type="FunFam" id="3.30.160.60:FF:000065">
    <property type="entry name" value="B-cell CLL/lymphoma 6, member B"/>
    <property type="match status" value="1"/>
</dbReference>
<keyword evidence="7" id="KW-0804">Transcription</keyword>
<dbReference type="STRING" id="195883.A0A482X1U1"/>
<feature type="domain" description="C2H2-type" evidence="10">
    <location>
        <begin position="282"/>
        <end position="309"/>
    </location>
</feature>
<dbReference type="PANTHER" id="PTHR47772:SF13">
    <property type="entry name" value="GASTRULA ZINC FINGER PROTEIN XLCGF49.1-LIKE-RELATED"/>
    <property type="match status" value="1"/>
</dbReference>
<dbReference type="InterPro" id="IPR050636">
    <property type="entry name" value="C2H2-ZF_domain-containing"/>
</dbReference>
<evidence type="ECO:0000313" key="11">
    <source>
        <dbReference type="EMBL" id="RZF39713.1"/>
    </source>
</evidence>
<dbReference type="SMART" id="SM00355">
    <property type="entry name" value="ZnF_C2H2"/>
    <property type="match status" value="10"/>
</dbReference>
<keyword evidence="2" id="KW-0479">Metal-binding</keyword>
<organism evidence="11 12">
    <name type="scientific">Laodelphax striatellus</name>
    <name type="common">Small brown planthopper</name>
    <name type="synonym">Delphax striatella</name>
    <dbReference type="NCBI Taxonomy" id="195883"/>
    <lineage>
        <taxon>Eukaryota</taxon>
        <taxon>Metazoa</taxon>
        <taxon>Ecdysozoa</taxon>
        <taxon>Arthropoda</taxon>
        <taxon>Hexapoda</taxon>
        <taxon>Insecta</taxon>
        <taxon>Pterygota</taxon>
        <taxon>Neoptera</taxon>
        <taxon>Paraneoptera</taxon>
        <taxon>Hemiptera</taxon>
        <taxon>Auchenorrhyncha</taxon>
        <taxon>Fulgoroidea</taxon>
        <taxon>Delphacidae</taxon>
        <taxon>Criomorphinae</taxon>
        <taxon>Laodelphax</taxon>
    </lineage>
</organism>
<dbReference type="OrthoDB" id="7773830at2759"/>
<dbReference type="Pfam" id="PF00096">
    <property type="entry name" value="zf-C2H2"/>
    <property type="match status" value="5"/>
</dbReference>
<evidence type="ECO:0000256" key="7">
    <source>
        <dbReference type="ARBA" id="ARBA00023163"/>
    </source>
</evidence>
<evidence type="ECO:0000256" key="5">
    <source>
        <dbReference type="ARBA" id="ARBA00022833"/>
    </source>
</evidence>
<evidence type="ECO:0000256" key="1">
    <source>
        <dbReference type="ARBA" id="ARBA00004123"/>
    </source>
</evidence>
<dbReference type="GO" id="GO:0008270">
    <property type="term" value="F:zinc ion binding"/>
    <property type="evidence" value="ECO:0007669"/>
    <property type="project" value="UniProtKB-KW"/>
</dbReference>
<dbReference type="SMR" id="A0A482X1U1"/>
<feature type="domain" description="C2H2-type" evidence="10">
    <location>
        <begin position="225"/>
        <end position="252"/>
    </location>
</feature>
<dbReference type="InterPro" id="IPR013087">
    <property type="entry name" value="Znf_C2H2_type"/>
</dbReference>
<feature type="domain" description="C2H2-type" evidence="10">
    <location>
        <begin position="312"/>
        <end position="340"/>
    </location>
</feature>
<keyword evidence="5" id="KW-0862">Zinc</keyword>
<accession>A0A482X1U1</accession>
<evidence type="ECO:0000313" key="12">
    <source>
        <dbReference type="Proteomes" id="UP000291343"/>
    </source>
</evidence>
<sequence>MTIKINWRGTPMLIELRIVHFLNLNSFLENKSCEFDNVATANGLDSEKIRSIQGSGNVLSDKSNINDLMKKCNEKIDNYFKNSCPYCRKHFDDLNELESHKEIHLGTWPHTCSICNKGFLFEHLLKLHILRHNRPIFPCTVCQKKYVSNLALRRHVIILHKQFVCSSCDEFFVSKENLKAHRRANHPRLRKKIEHTICKVCQANVKGGEEDYKHHMMMHASERPFSCNICKKSYRRKGCLLTHISKCLGDKPYTCDICQKSFARQCHFTEHVEKSHNGTLPFSCPVCNKRFKAKYNMETHRQVHAPKVAPVFPCSFCHRLFSSKGRLKRHKISEHTRYRPYSCSICLKLFLFKSQLVKHSKEHKLAKA</sequence>
<keyword evidence="3" id="KW-0677">Repeat</keyword>
<keyword evidence="8" id="KW-0539">Nucleus</keyword>
<keyword evidence="4 9" id="KW-0863">Zinc-finger</keyword>
<evidence type="ECO:0000256" key="9">
    <source>
        <dbReference type="PROSITE-ProRule" id="PRU00042"/>
    </source>
</evidence>
<dbReference type="InParanoid" id="A0A482X1U1"/>
<dbReference type="PROSITE" id="PS00028">
    <property type="entry name" value="ZINC_FINGER_C2H2_1"/>
    <property type="match status" value="8"/>
</dbReference>
<dbReference type="EMBL" id="QKKF02019699">
    <property type="protein sequence ID" value="RZF39713.1"/>
    <property type="molecule type" value="Genomic_DNA"/>
</dbReference>
<dbReference type="FunFam" id="3.30.160.60:FF:000446">
    <property type="entry name" value="Zinc finger protein"/>
    <property type="match status" value="1"/>
</dbReference>
<dbReference type="Gene3D" id="3.30.160.60">
    <property type="entry name" value="Classic Zinc Finger"/>
    <property type="match status" value="6"/>
</dbReference>
<evidence type="ECO:0000256" key="6">
    <source>
        <dbReference type="ARBA" id="ARBA00023015"/>
    </source>
</evidence>
<feature type="domain" description="C2H2-type" evidence="10">
    <location>
        <begin position="253"/>
        <end position="281"/>
    </location>
</feature>